<keyword evidence="1 4" id="KW-0349">Heme</keyword>
<evidence type="ECO:0000256" key="4">
    <source>
        <dbReference type="PROSITE-ProRule" id="PRU00433"/>
    </source>
</evidence>
<dbReference type="GO" id="GO:0009055">
    <property type="term" value="F:electron transfer activity"/>
    <property type="evidence" value="ECO:0007669"/>
    <property type="project" value="InterPro"/>
</dbReference>
<dbReference type="PROSITE" id="PS51007">
    <property type="entry name" value="CYTC"/>
    <property type="match status" value="1"/>
</dbReference>
<evidence type="ECO:0000313" key="7">
    <source>
        <dbReference type="EMBL" id="ABA58317.1"/>
    </source>
</evidence>
<name>Q3JA29_NITOC</name>
<gene>
    <name evidence="7" type="ordered locus">Noc_1850</name>
</gene>
<evidence type="ECO:0000256" key="1">
    <source>
        <dbReference type="ARBA" id="ARBA00022617"/>
    </source>
</evidence>
<dbReference type="EC" id="1.7.2.5" evidence="7"/>
<keyword evidence="5" id="KW-0472">Membrane</keyword>
<dbReference type="Gene3D" id="1.10.760.10">
    <property type="entry name" value="Cytochrome c-like domain"/>
    <property type="match status" value="1"/>
</dbReference>
<keyword evidence="8" id="KW-1185">Reference proteome</keyword>
<dbReference type="KEGG" id="noc:Noc_1850"/>
<dbReference type="InterPro" id="IPR036909">
    <property type="entry name" value="Cyt_c-like_dom_sf"/>
</dbReference>
<evidence type="ECO:0000313" key="8">
    <source>
        <dbReference type="Proteomes" id="UP000006838"/>
    </source>
</evidence>
<keyword evidence="5" id="KW-1133">Transmembrane helix</keyword>
<dbReference type="AlphaFoldDB" id="Q3JA29"/>
<dbReference type="InterPro" id="IPR009056">
    <property type="entry name" value="Cyt_c-like_dom"/>
</dbReference>
<keyword evidence="7" id="KW-0560">Oxidoreductase</keyword>
<evidence type="ECO:0000259" key="6">
    <source>
        <dbReference type="PROSITE" id="PS51007"/>
    </source>
</evidence>
<dbReference type="SUPFAM" id="SSF46626">
    <property type="entry name" value="Cytochrome c"/>
    <property type="match status" value="1"/>
</dbReference>
<evidence type="ECO:0000256" key="3">
    <source>
        <dbReference type="ARBA" id="ARBA00023004"/>
    </source>
</evidence>
<dbReference type="Pfam" id="PF00034">
    <property type="entry name" value="Cytochrom_C"/>
    <property type="match status" value="1"/>
</dbReference>
<organism evidence="7 8">
    <name type="scientific">Nitrosococcus oceani (strain ATCC 19707 / BCRC 17464 / JCM 30415 / NCIMB 11848 / C-107)</name>
    <dbReference type="NCBI Taxonomy" id="323261"/>
    <lineage>
        <taxon>Bacteria</taxon>
        <taxon>Pseudomonadati</taxon>
        <taxon>Pseudomonadota</taxon>
        <taxon>Gammaproteobacteria</taxon>
        <taxon>Chromatiales</taxon>
        <taxon>Chromatiaceae</taxon>
        <taxon>Nitrosococcus</taxon>
    </lineage>
</organism>
<dbReference type="GO" id="GO:0046872">
    <property type="term" value="F:metal ion binding"/>
    <property type="evidence" value="ECO:0007669"/>
    <property type="project" value="UniProtKB-KW"/>
</dbReference>
<keyword evidence="3 4" id="KW-0408">Iron</keyword>
<evidence type="ECO:0000256" key="5">
    <source>
        <dbReference type="SAM" id="Phobius"/>
    </source>
</evidence>
<dbReference type="InParanoid" id="Q3JA29"/>
<dbReference type="Proteomes" id="UP000006838">
    <property type="component" value="Chromosome"/>
</dbReference>
<keyword evidence="5" id="KW-0812">Transmembrane</keyword>
<accession>Q3JA29</accession>
<feature type="transmembrane region" description="Helical" evidence="5">
    <location>
        <begin position="36"/>
        <end position="59"/>
    </location>
</feature>
<dbReference type="HOGENOM" id="CLU_135564_0_0_6"/>
<sequence>MLSLGASCDVVAIKFNQEQKEGVMAERLTKSAARNIFYGGSFFFLVIFLILGIDSHLYIKNTSTDESTLTESVARGKHVWERHACIDCHSLLGEGAYFAPELGNVWVRYGGRENPEGARMALKAWMKVQPTGVEGRRQMPQFNLTEQELDDLVDFLEWTSRIDTLGWPPNNAG</sequence>
<dbReference type="GO" id="GO:0016966">
    <property type="term" value="F:nitric oxide reductase activity"/>
    <property type="evidence" value="ECO:0007669"/>
    <property type="project" value="UniProtKB-EC"/>
</dbReference>
<dbReference type="eggNOG" id="COG2010">
    <property type="taxonomic scope" value="Bacteria"/>
</dbReference>
<evidence type="ECO:0000256" key="2">
    <source>
        <dbReference type="ARBA" id="ARBA00022723"/>
    </source>
</evidence>
<keyword evidence="2 4" id="KW-0479">Metal-binding</keyword>
<proteinExistence type="predicted"/>
<feature type="domain" description="Cytochrome c" evidence="6">
    <location>
        <begin position="71"/>
        <end position="160"/>
    </location>
</feature>
<reference evidence="8" key="1">
    <citation type="journal article" date="2006" name="Appl. Environ. Microbiol.">
        <title>Complete genome sequence of the marine, chemolithoautotrophic, ammonia-oxidizing bacterium Nitrosococcus oceani ATCC 19707.</title>
        <authorList>
            <person name="Klotz M.G."/>
            <person name="Arp D.J."/>
            <person name="Chain P.S.G."/>
            <person name="El-Sheikh A.F."/>
            <person name="Hauser L.J."/>
            <person name="Hommes N.G."/>
            <person name="Larimer F.W."/>
            <person name="Malfatti S.A."/>
            <person name="Norton J.M."/>
            <person name="Poret-Peterson A.T."/>
            <person name="Vergez L.M."/>
            <person name="Ward B.B."/>
        </authorList>
    </citation>
    <scope>NUCLEOTIDE SEQUENCE [LARGE SCALE GENOMIC DNA]</scope>
    <source>
        <strain evidence="8">ATCC 19707 / BCRC 17464 / NCIMB 11848 / C-107</strain>
    </source>
</reference>
<protein>
    <submittedName>
        <fullName evidence="7">Nitric oxide reductase, NorC subunit apoprotein</fullName>
        <ecNumber evidence="7">1.7.2.5</ecNumber>
    </submittedName>
</protein>
<dbReference type="GO" id="GO:0020037">
    <property type="term" value="F:heme binding"/>
    <property type="evidence" value="ECO:0007669"/>
    <property type="project" value="InterPro"/>
</dbReference>
<dbReference type="EMBL" id="CP000127">
    <property type="protein sequence ID" value="ABA58317.1"/>
    <property type="molecule type" value="Genomic_DNA"/>
</dbReference>
<dbReference type="STRING" id="323261.Noc_1850"/>